<dbReference type="EMBL" id="JACCAU010000001">
    <property type="protein sequence ID" value="NYH17840.1"/>
    <property type="molecule type" value="Genomic_DNA"/>
</dbReference>
<comment type="caution">
    <text evidence="2">The sequence shown here is derived from an EMBL/GenBank/DDBJ whole genome shotgun (WGS) entry which is preliminary data.</text>
</comment>
<reference evidence="2 3" key="1">
    <citation type="submission" date="2020-07" db="EMBL/GenBank/DDBJ databases">
        <title>Exploring microbial biodiversity for novel pathways involved in the catabolism of aromatic compounds derived from lignin.</title>
        <authorList>
            <person name="Elkins J."/>
        </authorList>
    </citation>
    <scope>NUCLEOTIDE SEQUENCE [LARGE SCALE GENOMIC DNA]</scope>
    <source>
        <strain evidence="2 3">H2C3B</strain>
    </source>
</reference>
<dbReference type="Proteomes" id="UP000572540">
    <property type="component" value="Unassembled WGS sequence"/>
</dbReference>
<evidence type="ECO:0000313" key="2">
    <source>
        <dbReference type="EMBL" id="NYH17840.1"/>
    </source>
</evidence>
<dbReference type="InterPro" id="IPR014833">
    <property type="entry name" value="TnsA_N"/>
</dbReference>
<organism evidence="2 3">
    <name type="scientific">Paraburkholderia bryophila</name>
    <dbReference type="NCBI Taxonomy" id="420952"/>
    <lineage>
        <taxon>Bacteria</taxon>
        <taxon>Pseudomonadati</taxon>
        <taxon>Pseudomonadota</taxon>
        <taxon>Betaproteobacteria</taxon>
        <taxon>Burkholderiales</taxon>
        <taxon>Burkholderiaceae</taxon>
        <taxon>Paraburkholderia</taxon>
    </lineage>
</organism>
<sequence length="214" mass="24693">MPKIPQTSTNNPSTRRPRDIVTVSGIAVRGRFPSRKSIKTAQYESRVENFALQVLEVAPSVKSIATQPRVFEYMDGTRRRRYTPDVAIEIGTANETAYLEVKDDGAFTRSSKAADRIRAAIRHFRQRGESFYIVFRADLVANNLQLQLELLFRTRPVRTRYRTDIDATLWDPESGTLPSAEIQQQWEDAKHQCDELLRRIMRRDPDELLPVSTR</sequence>
<accession>A0A7Z0B2S2</accession>
<name>A0A7Z0B2S2_9BURK</name>
<evidence type="ECO:0000259" key="1">
    <source>
        <dbReference type="Pfam" id="PF08722"/>
    </source>
</evidence>
<evidence type="ECO:0000313" key="3">
    <source>
        <dbReference type="Proteomes" id="UP000572540"/>
    </source>
</evidence>
<dbReference type="Pfam" id="PF08722">
    <property type="entry name" value="Tn7_TnsA-like_N"/>
    <property type="match status" value="1"/>
</dbReference>
<dbReference type="RefSeq" id="WP_257031811.1">
    <property type="nucleotide sequence ID" value="NZ_JACCAU010000001.1"/>
</dbReference>
<dbReference type="AlphaFoldDB" id="A0A7Z0B2S2"/>
<gene>
    <name evidence="2" type="ORF">GGD41_005068</name>
</gene>
<proteinExistence type="predicted"/>
<feature type="domain" description="TnsA endonuclease N-terminal" evidence="1">
    <location>
        <begin position="59"/>
        <end position="134"/>
    </location>
</feature>
<protein>
    <recommendedName>
        <fullName evidence="1">TnsA endonuclease N-terminal domain-containing protein</fullName>
    </recommendedName>
</protein>